<feature type="transmembrane region" description="Helical" evidence="1">
    <location>
        <begin position="109"/>
        <end position="129"/>
    </location>
</feature>
<dbReference type="PROSITE" id="PS51257">
    <property type="entry name" value="PROKAR_LIPOPROTEIN"/>
    <property type="match status" value="1"/>
</dbReference>
<organism evidence="3 4">
    <name type="scientific">Bacteroides caccae</name>
    <dbReference type="NCBI Taxonomy" id="47678"/>
    <lineage>
        <taxon>Bacteria</taxon>
        <taxon>Pseudomonadati</taxon>
        <taxon>Bacteroidota</taxon>
        <taxon>Bacteroidia</taxon>
        <taxon>Bacteroidales</taxon>
        <taxon>Bacteroidaceae</taxon>
        <taxon>Bacteroides</taxon>
    </lineage>
</organism>
<feature type="chain" id="PRO_5026304506" description="Lipoprotein" evidence="2">
    <location>
        <begin position="23"/>
        <end position="331"/>
    </location>
</feature>
<evidence type="ECO:0000313" key="3">
    <source>
        <dbReference type="EMBL" id="KAA5472766.1"/>
    </source>
</evidence>
<gene>
    <name evidence="3" type="ORF">F2Y39_18605</name>
</gene>
<sequence>MKKIIILLSVITLASCSLLPNNGENDNEAIKKAQQTAQENISQYTDQEIDRAKKEIDNAVASVINRADSTLTNQFTAVEKSFNAKAEETKKELSGKISGIEDNITKAKAISFIGIAIGILGIVLAFFAYRKRPRTNVNKVKDIITEEINTNDYIRNEIRRIAGGQSSSYRPQTSAPSQATIDRAIEAYLASKKFKDILQQYIALATAPTQSVTENIKMEPATTAKPVYQIYAKESNSMILSSIQDTYQKGKSIYRLTMSEANAYTAEVSICIEQEEVKQRILKFDSQYLEPICSVTRSSNDPTQVLIKTTGTAERIGEEWKVIKPITVEIK</sequence>
<keyword evidence="1" id="KW-1133">Transmembrane helix</keyword>
<dbReference type="RefSeq" id="WP_008764247.1">
    <property type="nucleotide sequence ID" value="NZ_RCXH01000014.1"/>
</dbReference>
<evidence type="ECO:0000256" key="2">
    <source>
        <dbReference type="SAM" id="SignalP"/>
    </source>
</evidence>
<name>A0A6H9Q890_9BACE</name>
<proteinExistence type="predicted"/>
<comment type="caution">
    <text evidence="3">The sequence shown here is derived from an EMBL/GenBank/DDBJ whole genome shotgun (WGS) entry which is preliminary data.</text>
</comment>
<protein>
    <recommendedName>
        <fullName evidence="5">Lipoprotein</fullName>
    </recommendedName>
</protein>
<accession>A0A6H9Q890</accession>
<dbReference type="EMBL" id="VVYJ01000013">
    <property type="protein sequence ID" value="KAA5472766.1"/>
    <property type="molecule type" value="Genomic_DNA"/>
</dbReference>
<keyword evidence="1" id="KW-0472">Membrane</keyword>
<evidence type="ECO:0000256" key="1">
    <source>
        <dbReference type="SAM" id="Phobius"/>
    </source>
</evidence>
<keyword evidence="2" id="KW-0732">Signal</keyword>
<dbReference type="AlphaFoldDB" id="A0A6H9Q890"/>
<reference evidence="3 4" key="1">
    <citation type="journal article" date="2019" name="Nat. Med.">
        <title>A library of human gut bacterial isolates paired with longitudinal multiomics data enables mechanistic microbiome research.</title>
        <authorList>
            <person name="Poyet M."/>
            <person name="Groussin M."/>
            <person name="Gibbons S.M."/>
            <person name="Avila-Pacheco J."/>
            <person name="Jiang X."/>
            <person name="Kearney S.M."/>
            <person name="Perrotta A.R."/>
            <person name="Berdy B."/>
            <person name="Zhao S."/>
            <person name="Lieberman T.D."/>
            <person name="Swanson P.K."/>
            <person name="Smith M."/>
            <person name="Roesemann S."/>
            <person name="Alexander J.E."/>
            <person name="Rich S.A."/>
            <person name="Livny J."/>
            <person name="Vlamakis H."/>
            <person name="Clish C."/>
            <person name="Bullock K."/>
            <person name="Deik A."/>
            <person name="Scott J."/>
            <person name="Pierce K.A."/>
            <person name="Xavier R.J."/>
            <person name="Alm E.J."/>
        </authorList>
    </citation>
    <scope>NUCLEOTIDE SEQUENCE [LARGE SCALE GENOMIC DNA]</scope>
    <source>
        <strain evidence="3 4">BIOML-A25</strain>
    </source>
</reference>
<feature type="signal peptide" evidence="2">
    <location>
        <begin position="1"/>
        <end position="22"/>
    </location>
</feature>
<evidence type="ECO:0000313" key="4">
    <source>
        <dbReference type="Proteomes" id="UP000427825"/>
    </source>
</evidence>
<evidence type="ECO:0008006" key="5">
    <source>
        <dbReference type="Google" id="ProtNLM"/>
    </source>
</evidence>
<keyword evidence="1" id="KW-0812">Transmembrane</keyword>
<dbReference type="Proteomes" id="UP000427825">
    <property type="component" value="Unassembled WGS sequence"/>
</dbReference>